<keyword evidence="5" id="KW-0472">Membrane</keyword>
<sequence>MRNIFDKLERASNLVRLGILAIMLLILVSGLIFLKPAQKNTGSAKTVSYSRRSSSSKASSTKKASSEDNTIQDAEVAVKKLEEERTDESLTQAQAAVDKVKDEDAKAKFQGRIQAVKDAMKTPEESTEPDSDQQQSFSPTPVAPVYRTPAISIEPRIQPQESSTPAPSSSPEVTPSPSSEIPSPSSDTSGASSNTVVPSQTSSEK</sequence>
<evidence type="ECO:0000313" key="8">
    <source>
        <dbReference type="Proteomes" id="UP000272635"/>
    </source>
</evidence>
<feature type="compositionally biased region" description="Low complexity" evidence="4">
    <location>
        <begin position="159"/>
        <end position="193"/>
    </location>
</feature>
<dbReference type="AlphaFoldDB" id="A0A3R9TB76"/>
<feature type="transmembrane region" description="Helical" evidence="5">
    <location>
        <begin position="14"/>
        <end position="34"/>
    </location>
</feature>
<evidence type="ECO:0000256" key="2">
    <source>
        <dbReference type="ARBA" id="ARBA00022525"/>
    </source>
</evidence>
<feature type="region of interest" description="Disordered" evidence="4">
    <location>
        <begin position="118"/>
        <end position="205"/>
    </location>
</feature>
<protein>
    <submittedName>
        <fullName evidence="7">Uncharacterized protein</fullName>
    </submittedName>
</protein>
<evidence type="ECO:0000313" key="9">
    <source>
        <dbReference type="Proteomes" id="UP000278843"/>
    </source>
</evidence>
<evidence type="ECO:0000313" key="7">
    <source>
        <dbReference type="EMBL" id="RSJ96854.1"/>
    </source>
</evidence>
<feature type="region of interest" description="Disordered" evidence="4">
    <location>
        <begin position="43"/>
        <end position="70"/>
    </location>
</feature>
<comment type="caution">
    <text evidence="7">The sequence shown here is derived from an EMBL/GenBank/DDBJ whole genome shotgun (WGS) entry which is preliminary data.</text>
</comment>
<evidence type="ECO:0000256" key="3">
    <source>
        <dbReference type="ARBA" id="ARBA00022729"/>
    </source>
</evidence>
<dbReference type="InterPro" id="IPR041909">
    <property type="entry name" value="Sbi_C3_db_domIV"/>
</dbReference>
<evidence type="ECO:0000256" key="5">
    <source>
        <dbReference type="SAM" id="Phobius"/>
    </source>
</evidence>
<dbReference type="GO" id="GO:0005576">
    <property type="term" value="C:extracellular region"/>
    <property type="evidence" value="ECO:0007669"/>
    <property type="project" value="UniProtKB-SubCell"/>
</dbReference>
<evidence type="ECO:0000256" key="4">
    <source>
        <dbReference type="SAM" id="MobiDB-lite"/>
    </source>
</evidence>
<keyword evidence="2" id="KW-0964">Secreted</keyword>
<dbReference type="Proteomes" id="UP000278843">
    <property type="component" value="Unassembled WGS sequence"/>
</dbReference>
<feature type="compositionally biased region" description="Low complexity" evidence="4">
    <location>
        <begin position="43"/>
        <end position="63"/>
    </location>
</feature>
<dbReference type="RefSeq" id="WP_125387286.1">
    <property type="nucleotide sequence ID" value="NZ_JAHZQO010000004.1"/>
</dbReference>
<comment type="subcellular location">
    <subcellularLocation>
        <location evidence="1">Secreted</location>
    </subcellularLocation>
</comment>
<dbReference type="EMBL" id="RJPT01000001">
    <property type="protein sequence ID" value="RSJ83807.1"/>
    <property type="molecule type" value="Genomic_DNA"/>
</dbReference>
<proteinExistence type="predicted"/>
<feature type="compositionally biased region" description="Polar residues" evidence="4">
    <location>
        <begin position="194"/>
        <end position="205"/>
    </location>
</feature>
<organism evidence="7 9">
    <name type="scientific">Streptococcus cristatus</name>
    <dbReference type="NCBI Taxonomy" id="45634"/>
    <lineage>
        <taxon>Bacteria</taxon>
        <taxon>Bacillati</taxon>
        <taxon>Bacillota</taxon>
        <taxon>Bacilli</taxon>
        <taxon>Lactobacillales</taxon>
        <taxon>Streptococcaceae</taxon>
        <taxon>Streptococcus</taxon>
    </lineage>
</organism>
<keyword evidence="5" id="KW-0812">Transmembrane</keyword>
<dbReference type="Gene3D" id="1.10.10.1270">
    <property type="entry name" value="Sbi, C3 binding domain IV"/>
    <property type="match status" value="1"/>
</dbReference>
<keyword evidence="5" id="KW-1133">Transmembrane helix</keyword>
<gene>
    <name evidence="7" type="ORF">D8790_01085</name>
    <name evidence="6" type="ORF">D8791_01320</name>
</gene>
<evidence type="ECO:0000313" key="6">
    <source>
        <dbReference type="EMBL" id="RSJ83807.1"/>
    </source>
</evidence>
<keyword evidence="3" id="KW-0732">Signal</keyword>
<name>A0A3R9TB76_STRCR</name>
<evidence type="ECO:0000256" key="1">
    <source>
        <dbReference type="ARBA" id="ARBA00004613"/>
    </source>
</evidence>
<dbReference type="Proteomes" id="UP000272635">
    <property type="component" value="Unassembled WGS sequence"/>
</dbReference>
<dbReference type="EMBL" id="RJPU01000001">
    <property type="protein sequence ID" value="RSJ96854.1"/>
    <property type="molecule type" value="Genomic_DNA"/>
</dbReference>
<accession>A0A3R9TB76</accession>
<reference evidence="8 9" key="1">
    <citation type="submission" date="2018-11" db="EMBL/GenBank/DDBJ databases">
        <title>Species Designations Belie Phenotypic and Genotypic Heterogeneity in Oral Streptococci.</title>
        <authorList>
            <person name="Velsko I."/>
        </authorList>
    </citation>
    <scope>NUCLEOTIDE SEQUENCE [LARGE SCALE GENOMIC DNA]</scope>
    <source>
        <strain evidence="7 9">BCC13</strain>
        <strain evidence="6 8">BCC41</strain>
    </source>
</reference>